<dbReference type="Pfam" id="PF17830">
    <property type="entry name" value="STI1-HOP_DP"/>
    <property type="match status" value="1"/>
</dbReference>
<sequence>MQQQPRGRPAAPRMFPRDAEFATAQLQGIVAELRADPALSPLLDDPKVAAAIKDIAANPAALQKHASNAKVMRVMQRLLGEQNLSFNEAAAFQEAGTSPTQVLAAVSADKELAGLLANPTVRTALAHIRANPDAGLRRWGSEPLVSRALDLLEQVLGDGGGGMGAVVDVVAEEVKQQQRQ</sequence>
<dbReference type="EMBL" id="FNXT01000565">
    <property type="protein sequence ID" value="SZX65174.1"/>
    <property type="molecule type" value="Genomic_DNA"/>
</dbReference>
<dbReference type="Gene3D" id="1.10.260.100">
    <property type="match status" value="2"/>
</dbReference>
<name>A0A383VKG7_TETOB</name>
<dbReference type="AlphaFoldDB" id="A0A383VKG7"/>
<dbReference type="OrthoDB" id="10624903at2759"/>
<dbReference type="Proteomes" id="UP000256970">
    <property type="component" value="Unassembled WGS sequence"/>
</dbReference>
<organism evidence="1 2">
    <name type="scientific">Tetradesmus obliquus</name>
    <name type="common">Green alga</name>
    <name type="synonym">Acutodesmus obliquus</name>
    <dbReference type="NCBI Taxonomy" id="3088"/>
    <lineage>
        <taxon>Eukaryota</taxon>
        <taxon>Viridiplantae</taxon>
        <taxon>Chlorophyta</taxon>
        <taxon>core chlorophytes</taxon>
        <taxon>Chlorophyceae</taxon>
        <taxon>CS clade</taxon>
        <taxon>Sphaeropleales</taxon>
        <taxon>Scenedesmaceae</taxon>
        <taxon>Tetradesmus</taxon>
    </lineage>
</organism>
<keyword evidence="2" id="KW-1185">Reference proteome</keyword>
<dbReference type="SMART" id="SM00727">
    <property type="entry name" value="STI1"/>
    <property type="match status" value="1"/>
</dbReference>
<proteinExistence type="predicted"/>
<gene>
    <name evidence="1" type="ORF">BQ4739_LOCUS5624</name>
</gene>
<reference evidence="1 2" key="1">
    <citation type="submission" date="2016-10" db="EMBL/GenBank/DDBJ databases">
        <authorList>
            <person name="Cai Z."/>
        </authorList>
    </citation>
    <scope>NUCLEOTIDE SEQUENCE [LARGE SCALE GENOMIC DNA]</scope>
</reference>
<evidence type="ECO:0000313" key="1">
    <source>
        <dbReference type="EMBL" id="SZX65174.1"/>
    </source>
</evidence>
<dbReference type="InterPro" id="IPR041243">
    <property type="entry name" value="STI1/HOP_DP"/>
</dbReference>
<protein>
    <submittedName>
        <fullName evidence="1">Uncharacterized protein</fullName>
    </submittedName>
</protein>
<evidence type="ECO:0000313" key="2">
    <source>
        <dbReference type="Proteomes" id="UP000256970"/>
    </source>
</evidence>
<dbReference type="InterPro" id="IPR006636">
    <property type="entry name" value="STI1_HS-bd"/>
</dbReference>
<accession>A0A383VKG7</accession>